<dbReference type="Proteomes" id="UP000248326">
    <property type="component" value="Unassembled WGS sequence"/>
</dbReference>
<accession>A0A318SRQ5</accession>
<feature type="domain" description="Peptidase M16 C-terminal" evidence="2">
    <location>
        <begin position="164"/>
        <end position="334"/>
    </location>
</feature>
<dbReference type="SUPFAM" id="SSF63411">
    <property type="entry name" value="LuxS/MPP-like metallohydrolase"/>
    <property type="match status" value="2"/>
</dbReference>
<dbReference type="InterPro" id="IPR050361">
    <property type="entry name" value="MPP/UQCRC_Complex"/>
</dbReference>
<reference evidence="3 4" key="1">
    <citation type="submission" date="2018-06" db="EMBL/GenBank/DDBJ databases">
        <title>Genomic Encyclopedia of Type Strains, Phase IV (KMG-IV): sequencing the most valuable type-strain genomes for metagenomic binning, comparative biology and taxonomic classification.</title>
        <authorList>
            <person name="Goeker M."/>
        </authorList>
    </citation>
    <scope>NUCLEOTIDE SEQUENCE [LARGE SCALE GENOMIC DNA]</scope>
    <source>
        <strain evidence="3 4">DSM 18048</strain>
    </source>
</reference>
<evidence type="ECO:0000259" key="1">
    <source>
        <dbReference type="Pfam" id="PF00675"/>
    </source>
</evidence>
<proteinExistence type="predicted"/>
<dbReference type="EMBL" id="QJSX01000002">
    <property type="protein sequence ID" value="PYE55767.1"/>
    <property type="molecule type" value="Genomic_DNA"/>
</dbReference>
<dbReference type="PANTHER" id="PTHR11851:SF219">
    <property type="entry name" value="HYPOTHETICAL ZINC PROTEASE"/>
    <property type="match status" value="1"/>
</dbReference>
<feature type="domain" description="Peptidase M16 N-terminal" evidence="1">
    <location>
        <begin position="26"/>
        <end position="146"/>
    </location>
</feature>
<gene>
    <name evidence="3" type="ORF">DES52_102131</name>
</gene>
<dbReference type="Gene3D" id="3.30.830.10">
    <property type="entry name" value="Metalloenzyme, LuxS/M16 peptidase-like"/>
    <property type="match status" value="2"/>
</dbReference>
<organism evidence="3 4">
    <name type="scientific">Deinococcus yavapaiensis KR-236</name>
    <dbReference type="NCBI Taxonomy" id="694435"/>
    <lineage>
        <taxon>Bacteria</taxon>
        <taxon>Thermotogati</taxon>
        <taxon>Deinococcota</taxon>
        <taxon>Deinococci</taxon>
        <taxon>Deinococcales</taxon>
        <taxon>Deinococcaceae</taxon>
        <taxon>Deinococcus</taxon>
    </lineage>
</organism>
<dbReference type="GO" id="GO:0046872">
    <property type="term" value="F:metal ion binding"/>
    <property type="evidence" value="ECO:0007669"/>
    <property type="project" value="InterPro"/>
</dbReference>
<dbReference type="RefSeq" id="WP_245900620.1">
    <property type="nucleotide sequence ID" value="NZ_QJSX01000002.1"/>
</dbReference>
<evidence type="ECO:0000313" key="4">
    <source>
        <dbReference type="Proteomes" id="UP000248326"/>
    </source>
</evidence>
<evidence type="ECO:0000313" key="3">
    <source>
        <dbReference type="EMBL" id="PYE55767.1"/>
    </source>
</evidence>
<dbReference type="Pfam" id="PF00675">
    <property type="entry name" value="Peptidase_M16"/>
    <property type="match status" value="1"/>
</dbReference>
<dbReference type="AlphaFoldDB" id="A0A318SRQ5"/>
<comment type="caution">
    <text evidence="3">The sequence shown here is derived from an EMBL/GenBank/DDBJ whole genome shotgun (WGS) entry which is preliminary data.</text>
</comment>
<dbReference type="InterPro" id="IPR007863">
    <property type="entry name" value="Peptidase_M16_C"/>
</dbReference>
<evidence type="ECO:0000259" key="2">
    <source>
        <dbReference type="Pfam" id="PF05193"/>
    </source>
</evidence>
<dbReference type="PANTHER" id="PTHR11851">
    <property type="entry name" value="METALLOPROTEASE"/>
    <property type="match status" value="1"/>
</dbReference>
<dbReference type="InterPro" id="IPR011249">
    <property type="entry name" value="Metalloenz_LuxS/M16"/>
</dbReference>
<name>A0A318SRQ5_9DEIO</name>
<dbReference type="InterPro" id="IPR011765">
    <property type="entry name" value="Pept_M16_N"/>
</dbReference>
<sequence>MTLVEGLENGLTMVFERGSGPGFALELRLPIGAAHDPAGAEGAAALLEEWLHKGASGLDARELADAYDELGLRRGGGVTHEATRFTVSGLVSDLGAALKLIADTVRAPHLDEDEFDTVADLARQDLEGLADNPSELLGVKLRARVFAPPFGHPVGGTLDALERVTAGNVRSLHASYGPRGSVLVIVANMEVHEALRLVREHFGDWEGGKAKLPSVAYDLGFSEHVTQEAQQTQIGAMFEGVSPTDPDWLAFHLALAALSGGSASRLFRSVREERGLAYSVGAQAYVVGGEGFAWAFAGTTHERATETLEVVLSEFQRLSLGVSEDEFERARAGLLASLVFAGESSRGRAGMLSRDFVTLGRVRAPDEVKDELRRVTLADLHSFLARRPFARPGVMTLGPAALAVGGARVPA</sequence>
<dbReference type="Pfam" id="PF05193">
    <property type="entry name" value="Peptidase_M16_C"/>
    <property type="match status" value="1"/>
</dbReference>
<keyword evidence="4" id="KW-1185">Reference proteome</keyword>
<protein>
    <submittedName>
        <fullName evidence="3">Putative Zn-dependent peptidase</fullName>
    </submittedName>
</protein>